<reference evidence="11 12" key="1">
    <citation type="submission" date="2020-10" db="EMBL/GenBank/DDBJ databases">
        <title>Streptomyces ferrugineus complate genome analysis.</title>
        <authorList>
            <person name="Anwar N."/>
        </authorList>
    </citation>
    <scope>NUCLEOTIDE SEQUENCE [LARGE SCALE GENOMIC DNA]</scope>
    <source>
        <strain evidence="11 12">CCTCC AA2014009</strain>
    </source>
</reference>
<keyword evidence="3 9" id="KW-0347">Helicase</keyword>
<dbReference type="Gene3D" id="3.40.50.300">
    <property type="entry name" value="P-loop containing nucleotide triphosphate hydrolases"/>
    <property type="match status" value="2"/>
</dbReference>
<dbReference type="GO" id="GO:0000725">
    <property type="term" value="P:recombinational repair"/>
    <property type="evidence" value="ECO:0007669"/>
    <property type="project" value="TreeGrafter"/>
</dbReference>
<proteinExistence type="predicted"/>
<evidence type="ECO:0000313" key="11">
    <source>
        <dbReference type="EMBL" id="QOV38092.1"/>
    </source>
</evidence>
<dbReference type="GO" id="GO:0043138">
    <property type="term" value="F:3'-5' DNA helicase activity"/>
    <property type="evidence" value="ECO:0007669"/>
    <property type="project" value="UniProtKB-EC"/>
</dbReference>
<dbReference type="Proteomes" id="UP000594205">
    <property type="component" value="Chromosome"/>
</dbReference>
<evidence type="ECO:0000256" key="9">
    <source>
        <dbReference type="PROSITE-ProRule" id="PRU00560"/>
    </source>
</evidence>
<dbReference type="Pfam" id="PF13361">
    <property type="entry name" value="UvrD_C"/>
    <property type="match status" value="1"/>
</dbReference>
<dbReference type="GO" id="GO:0003677">
    <property type="term" value="F:DNA binding"/>
    <property type="evidence" value="ECO:0007669"/>
    <property type="project" value="InterPro"/>
</dbReference>
<dbReference type="KEGG" id="sfeu:IM697_06760"/>
<dbReference type="GO" id="GO:0005524">
    <property type="term" value="F:ATP binding"/>
    <property type="evidence" value="ECO:0007669"/>
    <property type="project" value="UniProtKB-UniRule"/>
</dbReference>
<evidence type="ECO:0000256" key="8">
    <source>
        <dbReference type="ARBA" id="ARBA00048988"/>
    </source>
</evidence>
<dbReference type="EC" id="5.6.2.4" evidence="7"/>
<feature type="domain" description="UvrD-like helicase ATP-binding" evidence="10">
    <location>
        <begin position="10"/>
        <end position="634"/>
    </location>
</feature>
<feature type="binding site" evidence="9">
    <location>
        <begin position="31"/>
        <end position="38"/>
    </location>
    <ligand>
        <name>ATP</name>
        <dbReference type="ChEBI" id="CHEBI:30616"/>
    </ligand>
</feature>
<evidence type="ECO:0000256" key="5">
    <source>
        <dbReference type="ARBA" id="ARBA00023235"/>
    </source>
</evidence>
<evidence type="ECO:0000256" key="7">
    <source>
        <dbReference type="ARBA" id="ARBA00034808"/>
    </source>
</evidence>
<dbReference type="InterPro" id="IPR027417">
    <property type="entry name" value="P-loop_NTPase"/>
</dbReference>
<evidence type="ECO:0000256" key="4">
    <source>
        <dbReference type="ARBA" id="ARBA00022840"/>
    </source>
</evidence>
<dbReference type="InterPro" id="IPR014017">
    <property type="entry name" value="DNA_helicase_UvrD-like_C"/>
</dbReference>
<evidence type="ECO:0000256" key="6">
    <source>
        <dbReference type="ARBA" id="ARBA00034617"/>
    </source>
</evidence>
<sequence>MTDAYQDSPSLTDEQQAVVEQPWDARVLVTAGAGAGKTHTLVRRLDALCGHEDPDQALEAAEILVLTFSRAAARELRERITRHGERAHRVRARTFDAWAYEVLLQAHPDGEWGAASFDERIAAATRAIEKGALDVGDAVPPAHVVIDEVQDLLGGRRELVETLLDRYQDSCGFTVVGDAAQSVYGFQIEDLSERADETGRFFDWLRCSYPDDLVELRLTRNFRAGTAEARVALAHGSRLQQLSDPDEAETLYDELRDLLLDPANGMGGLDDEFTLDGLRDLSDTCAVLTRDNQQALVVSGLLHAHGIDHRLRRPLEERPVPHWVAELLRRTEATGLTEDRFRALLSEISLPYEPNATALWTVLRRVARGAGRGVLDLDRLRRAVADGRFPDEAAEPETSRIVVSTVHRAKGLEFDRVIVLTPPTVADLCKRYEEELDLPAEARALYVAMTRARQDLYHVAPPELPHFKWAGHRRHGRRFLGSWRSYDRFGIVADAGDVCRDNPPGHERDAVATQSYLLEQVRPGEEVLLRRRHDLPMGETQSPPYVLVHDGREIGEASTGFREDLFEVQKVNRTWDPWWPDEIHGLRIDSLETVTGSTAAGANAGLGERGVWIAPRITGIGRYRRADNHEEQGA</sequence>
<accession>A0A7M2SPB3</accession>
<comment type="catalytic activity">
    <reaction evidence="6">
        <text>Couples ATP hydrolysis with the unwinding of duplex DNA by translocating in the 3'-5' direction.</text>
        <dbReference type="EC" id="5.6.2.4"/>
    </reaction>
</comment>
<evidence type="ECO:0000256" key="1">
    <source>
        <dbReference type="ARBA" id="ARBA00022741"/>
    </source>
</evidence>
<keyword evidence="1 9" id="KW-0547">Nucleotide-binding</keyword>
<dbReference type="InterPro" id="IPR014016">
    <property type="entry name" value="UvrD-like_ATP-bd"/>
</dbReference>
<dbReference type="Pfam" id="PF00580">
    <property type="entry name" value="UvrD-helicase"/>
    <property type="match status" value="2"/>
</dbReference>
<dbReference type="PROSITE" id="PS51198">
    <property type="entry name" value="UVRD_HELICASE_ATP_BIND"/>
    <property type="match status" value="1"/>
</dbReference>
<dbReference type="GO" id="GO:0016787">
    <property type="term" value="F:hydrolase activity"/>
    <property type="evidence" value="ECO:0007669"/>
    <property type="project" value="UniProtKB-UniRule"/>
</dbReference>
<dbReference type="CDD" id="cd17932">
    <property type="entry name" value="DEXQc_UvrD"/>
    <property type="match status" value="1"/>
</dbReference>
<comment type="catalytic activity">
    <reaction evidence="8">
        <text>ATP + H2O = ADP + phosphate + H(+)</text>
        <dbReference type="Rhea" id="RHEA:13065"/>
        <dbReference type="ChEBI" id="CHEBI:15377"/>
        <dbReference type="ChEBI" id="CHEBI:15378"/>
        <dbReference type="ChEBI" id="CHEBI:30616"/>
        <dbReference type="ChEBI" id="CHEBI:43474"/>
        <dbReference type="ChEBI" id="CHEBI:456216"/>
        <dbReference type="EC" id="5.6.2.4"/>
    </reaction>
</comment>
<dbReference type="AlphaFoldDB" id="A0A7M2SPB3"/>
<dbReference type="RefSeq" id="WP_194045638.1">
    <property type="nucleotide sequence ID" value="NZ_CP063373.1"/>
</dbReference>
<gene>
    <name evidence="11" type="ORF">IM697_06760</name>
</gene>
<name>A0A7M2SPB3_9ACTN</name>
<evidence type="ECO:0000256" key="2">
    <source>
        <dbReference type="ARBA" id="ARBA00022801"/>
    </source>
</evidence>
<dbReference type="PANTHER" id="PTHR11070">
    <property type="entry name" value="UVRD / RECB / PCRA DNA HELICASE FAMILY MEMBER"/>
    <property type="match status" value="1"/>
</dbReference>
<keyword evidence="4 9" id="KW-0067">ATP-binding</keyword>
<evidence type="ECO:0000313" key="12">
    <source>
        <dbReference type="Proteomes" id="UP000594205"/>
    </source>
</evidence>
<dbReference type="SUPFAM" id="SSF52540">
    <property type="entry name" value="P-loop containing nucleoside triphosphate hydrolases"/>
    <property type="match status" value="1"/>
</dbReference>
<keyword evidence="5" id="KW-0413">Isomerase</keyword>
<dbReference type="EMBL" id="CP063373">
    <property type="protein sequence ID" value="QOV38092.1"/>
    <property type="molecule type" value="Genomic_DNA"/>
</dbReference>
<dbReference type="PANTHER" id="PTHR11070:SF2">
    <property type="entry name" value="ATP-DEPENDENT DNA HELICASE SRS2"/>
    <property type="match status" value="1"/>
</dbReference>
<protein>
    <recommendedName>
        <fullName evidence="7">DNA 3'-5' helicase</fullName>
        <ecNumber evidence="7">5.6.2.4</ecNumber>
    </recommendedName>
</protein>
<keyword evidence="2 9" id="KW-0378">Hydrolase</keyword>
<evidence type="ECO:0000256" key="3">
    <source>
        <dbReference type="ARBA" id="ARBA00022806"/>
    </source>
</evidence>
<organism evidence="11 12">
    <name type="scientific">Streptomyces ferrugineus</name>
    <dbReference type="NCBI Taxonomy" id="1413221"/>
    <lineage>
        <taxon>Bacteria</taxon>
        <taxon>Bacillati</taxon>
        <taxon>Actinomycetota</taxon>
        <taxon>Actinomycetes</taxon>
        <taxon>Kitasatosporales</taxon>
        <taxon>Streptomycetaceae</taxon>
        <taxon>Streptomyces</taxon>
    </lineage>
</organism>
<dbReference type="InterPro" id="IPR000212">
    <property type="entry name" value="DNA_helicase_UvrD/REP"/>
</dbReference>
<keyword evidence="12" id="KW-1185">Reference proteome</keyword>
<evidence type="ECO:0000259" key="10">
    <source>
        <dbReference type="PROSITE" id="PS51198"/>
    </source>
</evidence>